<protein>
    <submittedName>
        <fullName evidence="2">Uncharacterized protein</fullName>
    </submittedName>
</protein>
<keyword evidence="3" id="KW-1185">Reference proteome</keyword>
<dbReference type="EMBL" id="CAKOFQ010006934">
    <property type="protein sequence ID" value="CAH1983218.1"/>
    <property type="molecule type" value="Genomic_DNA"/>
</dbReference>
<dbReference type="Proteomes" id="UP001152888">
    <property type="component" value="Unassembled WGS sequence"/>
</dbReference>
<comment type="caution">
    <text evidence="2">The sequence shown here is derived from an EMBL/GenBank/DDBJ whole genome shotgun (WGS) entry which is preliminary data.</text>
</comment>
<feature type="region of interest" description="Disordered" evidence="1">
    <location>
        <begin position="1"/>
        <end position="25"/>
    </location>
</feature>
<evidence type="ECO:0000313" key="3">
    <source>
        <dbReference type="Proteomes" id="UP001152888"/>
    </source>
</evidence>
<gene>
    <name evidence="2" type="ORF">ACAOBT_LOCUS15454</name>
</gene>
<name>A0A9P0KUK6_ACAOB</name>
<dbReference type="AlphaFoldDB" id="A0A9P0KUK6"/>
<reference evidence="2" key="1">
    <citation type="submission" date="2022-03" db="EMBL/GenBank/DDBJ databases">
        <authorList>
            <person name="Sayadi A."/>
        </authorList>
    </citation>
    <scope>NUCLEOTIDE SEQUENCE</scope>
</reference>
<organism evidence="2 3">
    <name type="scientific">Acanthoscelides obtectus</name>
    <name type="common">Bean weevil</name>
    <name type="synonym">Bruchus obtectus</name>
    <dbReference type="NCBI Taxonomy" id="200917"/>
    <lineage>
        <taxon>Eukaryota</taxon>
        <taxon>Metazoa</taxon>
        <taxon>Ecdysozoa</taxon>
        <taxon>Arthropoda</taxon>
        <taxon>Hexapoda</taxon>
        <taxon>Insecta</taxon>
        <taxon>Pterygota</taxon>
        <taxon>Neoptera</taxon>
        <taxon>Endopterygota</taxon>
        <taxon>Coleoptera</taxon>
        <taxon>Polyphaga</taxon>
        <taxon>Cucujiformia</taxon>
        <taxon>Chrysomeloidea</taxon>
        <taxon>Chrysomelidae</taxon>
        <taxon>Bruchinae</taxon>
        <taxon>Bruchini</taxon>
        <taxon>Acanthoscelides</taxon>
    </lineage>
</organism>
<accession>A0A9P0KUK6</accession>
<evidence type="ECO:0000256" key="1">
    <source>
        <dbReference type="SAM" id="MobiDB-lite"/>
    </source>
</evidence>
<proteinExistence type="predicted"/>
<evidence type="ECO:0000313" key="2">
    <source>
        <dbReference type="EMBL" id="CAH1983218.1"/>
    </source>
</evidence>
<sequence length="64" mass="7161">MLLGLNGVTTTGAGNKETVDSRSDEFAKKSTEDCKNTAKLVECYERRSDKTLELDQYAFILQVK</sequence>